<dbReference type="EC" id="2.1.1.-" evidence="6"/>
<dbReference type="PANTHER" id="PTHR43191:SF2">
    <property type="entry name" value="RRNA METHYLTRANSFERASE 3, MITOCHONDRIAL"/>
    <property type="match status" value="1"/>
</dbReference>
<dbReference type="Pfam" id="PF22435">
    <property type="entry name" value="MRM3-like_sub_bind"/>
    <property type="match status" value="1"/>
</dbReference>
<name>A0A8H2M4U7_9FIRM</name>
<dbReference type="InterPro" id="IPR029028">
    <property type="entry name" value="Alpha/beta_knot_MTases"/>
</dbReference>
<evidence type="ECO:0000259" key="4">
    <source>
        <dbReference type="Pfam" id="PF00588"/>
    </source>
</evidence>
<dbReference type="GO" id="GO:0032259">
    <property type="term" value="P:methylation"/>
    <property type="evidence" value="ECO:0007669"/>
    <property type="project" value="UniProtKB-KW"/>
</dbReference>
<sequence>MNKISSKDNPSLKKLKALAKNKGRKKYGQFLVEGPQVLEEIRTIKEPVEVYIKESYQGSLDPALKVTRIQDDLFDQIAPTVQSQGILALYEIENKKLEKLPPGLVLYLDGISDPGNLGGLIRSAVSFNVSAILLSEDCVDIYNPKVVRSTMSALFKLPFYQLSHEALLTLTSHQLLAADLSGQDLDDYVWEENSILILGNEAHGVSQDLKDRAKKLTIPMEKSMESLNVNVAGSICMYDCYIKRGGRKRND</sequence>
<evidence type="ECO:0000256" key="2">
    <source>
        <dbReference type="ARBA" id="ARBA00022603"/>
    </source>
</evidence>
<gene>
    <name evidence="6" type="ORF">NCTC13150_00992</name>
</gene>
<dbReference type="CDD" id="cd18095">
    <property type="entry name" value="SpoU-like_rRNA-MTase"/>
    <property type="match status" value="1"/>
</dbReference>
<dbReference type="InterPro" id="IPR053888">
    <property type="entry name" value="MRM3-like_sub_bind"/>
</dbReference>
<dbReference type="GO" id="GO:0006396">
    <property type="term" value="P:RNA processing"/>
    <property type="evidence" value="ECO:0007669"/>
    <property type="project" value="InterPro"/>
</dbReference>
<dbReference type="Gene3D" id="3.30.1330.30">
    <property type="match status" value="1"/>
</dbReference>
<dbReference type="EMBL" id="CAACYI010000001">
    <property type="protein sequence ID" value="VFB16464.1"/>
    <property type="molecule type" value="Genomic_DNA"/>
</dbReference>
<dbReference type="InterPro" id="IPR001537">
    <property type="entry name" value="SpoU_MeTrfase"/>
</dbReference>
<dbReference type="RefSeq" id="WP_219849940.1">
    <property type="nucleotide sequence ID" value="NZ_CAACYI010000001.1"/>
</dbReference>
<keyword evidence="3 6" id="KW-0808">Transferase</keyword>
<organism evidence="6 7">
    <name type="scientific">Urinicoccus massiliensis</name>
    <dbReference type="NCBI Taxonomy" id="1723382"/>
    <lineage>
        <taxon>Bacteria</taxon>
        <taxon>Bacillati</taxon>
        <taxon>Bacillota</taxon>
        <taxon>Tissierellia</taxon>
        <taxon>Tissierellales</taxon>
        <taxon>Peptoniphilaceae</taxon>
        <taxon>Urinicoccus</taxon>
    </lineage>
</organism>
<feature type="domain" description="MRM3-like substrate binding" evidence="5">
    <location>
        <begin position="9"/>
        <end position="88"/>
    </location>
</feature>
<evidence type="ECO:0000313" key="7">
    <source>
        <dbReference type="Proteomes" id="UP000377798"/>
    </source>
</evidence>
<dbReference type="AlphaFoldDB" id="A0A8H2M4U7"/>
<evidence type="ECO:0000256" key="1">
    <source>
        <dbReference type="ARBA" id="ARBA00007228"/>
    </source>
</evidence>
<keyword evidence="2 6" id="KW-0489">Methyltransferase</keyword>
<protein>
    <submittedName>
        <fullName evidence="6">TrmH family tRNA/rRNA methyltransferase</fullName>
        <ecNumber evidence="6">2.1.1.-</ecNumber>
    </submittedName>
</protein>
<dbReference type="Gene3D" id="3.40.1280.10">
    <property type="match status" value="1"/>
</dbReference>
<dbReference type="GO" id="GO:0008173">
    <property type="term" value="F:RNA methyltransferase activity"/>
    <property type="evidence" value="ECO:0007669"/>
    <property type="project" value="InterPro"/>
</dbReference>
<dbReference type="PANTHER" id="PTHR43191">
    <property type="entry name" value="RRNA METHYLTRANSFERASE 3"/>
    <property type="match status" value="1"/>
</dbReference>
<comment type="caution">
    <text evidence="6">The sequence shown here is derived from an EMBL/GenBank/DDBJ whole genome shotgun (WGS) entry which is preliminary data.</text>
</comment>
<dbReference type="Proteomes" id="UP000377798">
    <property type="component" value="Unassembled WGS sequence"/>
</dbReference>
<keyword evidence="7" id="KW-1185">Reference proteome</keyword>
<dbReference type="InterPro" id="IPR051259">
    <property type="entry name" value="rRNA_Methyltransferase"/>
</dbReference>
<evidence type="ECO:0000313" key="6">
    <source>
        <dbReference type="EMBL" id="VFB16464.1"/>
    </source>
</evidence>
<evidence type="ECO:0000259" key="5">
    <source>
        <dbReference type="Pfam" id="PF22435"/>
    </source>
</evidence>
<dbReference type="InterPro" id="IPR029064">
    <property type="entry name" value="Ribosomal_eL30-like_sf"/>
</dbReference>
<feature type="domain" description="tRNA/rRNA methyltransferase SpoU type" evidence="4">
    <location>
        <begin position="104"/>
        <end position="238"/>
    </location>
</feature>
<accession>A0A8H2M4U7</accession>
<comment type="similarity">
    <text evidence="1">Belongs to the class IV-like SAM-binding methyltransferase superfamily. RNA methyltransferase TrmH family.</text>
</comment>
<proteinExistence type="inferred from homology"/>
<dbReference type="InterPro" id="IPR029026">
    <property type="entry name" value="tRNA_m1G_MTases_N"/>
</dbReference>
<dbReference type="SUPFAM" id="SSF55315">
    <property type="entry name" value="L30e-like"/>
    <property type="match status" value="1"/>
</dbReference>
<dbReference type="GO" id="GO:0003723">
    <property type="term" value="F:RNA binding"/>
    <property type="evidence" value="ECO:0007669"/>
    <property type="project" value="InterPro"/>
</dbReference>
<evidence type="ECO:0000256" key="3">
    <source>
        <dbReference type="ARBA" id="ARBA00022679"/>
    </source>
</evidence>
<dbReference type="Pfam" id="PF00588">
    <property type="entry name" value="SpoU_methylase"/>
    <property type="match status" value="1"/>
</dbReference>
<dbReference type="SUPFAM" id="SSF75217">
    <property type="entry name" value="alpha/beta knot"/>
    <property type="match status" value="1"/>
</dbReference>
<reference evidence="6 7" key="1">
    <citation type="submission" date="2019-02" db="EMBL/GenBank/DDBJ databases">
        <authorList>
            <consortium name="Pathogen Informatics"/>
        </authorList>
    </citation>
    <scope>NUCLEOTIDE SEQUENCE [LARGE SCALE GENOMIC DNA]</scope>
    <source>
        <strain evidence="6 7">3012STDY7089603</strain>
    </source>
</reference>